<keyword evidence="4 6" id="KW-1133">Transmembrane helix</keyword>
<dbReference type="OrthoDB" id="4072869at2759"/>
<dbReference type="InterPro" id="IPR050360">
    <property type="entry name" value="MFS_Sugar_Transporters"/>
</dbReference>
<evidence type="ECO:0000256" key="2">
    <source>
        <dbReference type="ARBA" id="ARBA00022448"/>
    </source>
</evidence>
<dbReference type="Proteomes" id="UP000662931">
    <property type="component" value="Chromosome 1"/>
</dbReference>
<evidence type="ECO:0000256" key="6">
    <source>
        <dbReference type="SAM" id="Phobius"/>
    </source>
</evidence>
<dbReference type="Gene3D" id="1.20.1250.20">
    <property type="entry name" value="MFS general substrate transporter like domains"/>
    <property type="match status" value="1"/>
</dbReference>
<comment type="subcellular location">
    <subcellularLocation>
        <location evidence="1">Membrane</location>
        <topology evidence="1">Multi-pass membrane protein</topology>
    </subcellularLocation>
</comment>
<dbReference type="InterPro" id="IPR005829">
    <property type="entry name" value="Sugar_transporter_CS"/>
</dbReference>
<dbReference type="AlphaFoldDB" id="A0A875S4D0"/>
<dbReference type="PROSITE" id="PS00217">
    <property type="entry name" value="SUGAR_TRANSPORT_2"/>
    <property type="match status" value="1"/>
</dbReference>
<evidence type="ECO:0000256" key="5">
    <source>
        <dbReference type="ARBA" id="ARBA00023136"/>
    </source>
</evidence>
<dbReference type="EMBL" id="CP064812">
    <property type="protein sequence ID" value="QPG74629.1"/>
    <property type="molecule type" value="Genomic_DNA"/>
</dbReference>
<dbReference type="GO" id="GO:0016020">
    <property type="term" value="C:membrane"/>
    <property type="evidence" value="ECO:0007669"/>
    <property type="project" value="UniProtKB-SubCell"/>
</dbReference>
<proteinExistence type="predicted"/>
<dbReference type="InterPro" id="IPR005828">
    <property type="entry name" value="MFS_sugar_transport-like"/>
</dbReference>
<dbReference type="KEGG" id="bnn:FOA43_001961"/>
<sequence length="165" mass="18224">MAKCVIGIGIGILVSTCPVYLSELMSPTLRGIGSMGINFSICFGQWIGSLIYFGCSKNYTGIDDSTGYKIAFGIQYFFGLGYLIPYLFNPDEVNMGARIMFVWTGTGVVLFVVMLFFLPETRGRTANEIEQLFVNKVGALKFKRAKFDEDDKLIMSSVGKEVSQA</sequence>
<protein>
    <recommendedName>
        <fullName evidence="9">Major facilitator superfamily (MFS) profile domain-containing protein</fullName>
    </recommendedName>
</protein>
<evidence type="ECO:0000256" key="1">
    <source>
        <dbReference type="ARBA" id="ARBA00004141"/>
    </source>
</evidence>
<name>A0A875S4D0_EENNA</name>
<keyword evidence="2" id="KW-0813">Transport</keyword>
<dbReference type="PANTHER" id="PTHR48022:SF2">
    <property type="entry name" value="PLASTIDIC GLUCOSE TRANSPORTER 4"/>
    <property type="match status" value="1"/>
</dbReference>
<dbReference type="GO" id="GO:0005351">
    <property type="term" value="F:carbohydrate:proton symporter activity"/>
    <property type="evidence" value="ECO:0007669"/>
    <property type="project" value="TreeGrafter"/>
</dbReference>
<evidence type="ECO:0000256" key="3">
    <source>
        <dbReference type="ARBA" id="ARBA00022692"/>
    </source>
</evidence>
<keyword evidence="8" id="KW-1185">Reference proteome</keyword>
<gene>
    <name evidence="7" type="ORF">FOA43_001961</name>
</gene>
<organism evidence="7 8">
    <name type="scientific">Eeniella nana</name>
    <name type="common">Yeast</name>
    <name type="synonym">Brettanomyces nanus</name>
    <dbReference type="NCBI Taxonomy" id="13502"/>
    <lineage>
        <taxon>Eukaryota</taxon>
        <taxon>Fungi</taxon>
        <taxon>Dikarya</taxon>
        <taxon>Ascomycota</taxon>
        <taxon>Saccharomycotina</taxon>
        <taxon>Pichiomycetes</taxon>
        <taxon>Pichiales</taxon>
        <taxon>Pichiaceae</taxon>
        <taxon>Brettanomyces</taxon>
    </lineage>
</organism>
<evidence type="ECO:0008006" key="9">
    <source>
        <dbReference type="Google" id="ProtNLM"/>
    </source>
</evidence>
<evidence type="ECO:0000313" key="7">
    <source>
        <dbReference type="EMBL" id="QPG74629.1"/>
    </source>
</evidence>
<evidence type="ECO:0000313" key="8">
    <source>
        <dbReference type="Proteomes" id="UP000662931"/>
    </source>
</evidence>
<keyword evidence="3 6" id="KW-0812">Transmembrane</keyword>
<dbReference type="SUPFAM" id="SSF103473">
    <property type="entry name" value="MFS general substrate transporter"/>
    <property type="match status" value="1"/>
</dbReference>
<feature type="transmembrane region" description="Helical" evidence="6">
    <location>
        <begin position="67"/>
        <end position="88"/>
    </location>
</feature>
<feature type="transmembrane region" description="Helical" evidence="6">
    <location>
        <begin position="37"/>
        <end position="55"/>
    </location>
</feature>
<keyword evidence="5 6" id="KW-0472">Membrane</keyword>
<reference evidence="7" key="1">
    <citation type="submission" date="2020-10" db="EMBL/GenBank/DDBJ databases">
        <authorList>
            <person name="Roach M.J.R."/>
        </authorList>
    </citation>
    <scope>NUCLEOTIDE SEQUENCE</scope>
    <source>
        <strain evidence="7">CBS 1945</strain>
    </source>
</reference>
<evidence type="ECO:0000256" key="4">
    <source>
        <dbReference type="ARBA" id="ARBA00022989"/>
    </source>
</evidence>
<dbReference type="RefSeq" id="XP_038778194.1">
    <property type="nucleotide sequence ID" value="XM_038922266.1"/>
</dbReference>
<accession>A0A875S4D0</accession>
<dbReference type="GeneID" id="62195362"/>
<dbReference type="Pfam" id="PF00083">
    <property type="entry name" value="Sugar_tr"/>
    <property type="match status" value="1"/>
</dbReference>
<dbReference type="PANTHER" id="PTHR48022">
    <property type="entry name" value="PLASTIDIC GLUCOSE TRANSPORTER 4"/>
    <property type="match status" value="1"/>
</dbReference>
<feature type="transmembrane region" description="Helical" evidence="6">
    <location>
        <begin position="100"/>
        <end position="118"/>
    </location>
</feature>
<dbReference type="InterPro" id="IPR036259">
    <property type="entry name" value="MFS_trans_sf"/>
</dbReference>